<reference evidence="1" key="1">
    <citation type="submission" date="2021-06" db="EMBL/GenBank/DDBJ databases">
        <authorList>
            <person name="Kallberg Y."/>
            <person name="Tangrot J."/>
            <person name="Rosling A."/>
        </authorList>
    </citation>
    <scope>NUCLEOTIDE SEQUENCE</scope>
    <source>
        <strain evidence="1">CL356</strain>
    </source>
</reference>
<accession>A0ACA9KGV6</accession>
<organism evidence="1 2">
    <name type="scientific">Acaulospora colombiana</name>
    <dbReference type="NCBI Taxonomy" id="27376"/>
    <lineage>
        <taxon>Eukaryota</taxon>
        <taxon>Fungi</taxon>
        <taxon>Fungi incertae sedis</taxon>
        <taxon>Mucoromycota</taxon>
        <taxon>Glomeromycotina</taxon>
        <taxon>Glomeromycetes</taxon>
        <taxon>Diversisporales</taxon>
        <taxon>Acaulosporaceae</taxon>
        <taxon>Acaulospora</taxon>
    </lineage>
</organism>
<evidence type="ECO:0000313" key="2">
    <source>
        <dbReference type="Proteomes" id="UP000789525"/>
    </source>
</evidence>
<name>A0ACA9KGV6_9GLOM</name>
<dbReference type="Proteomes" id="UP000789525">
    <property type="component" value="Unassembled WGS sequence"/>
</dbReference>
<protein>
    <submittedName>
        <fullName evidence="1">3672_t:CDS:1</fullName>
    </submittedName>
</protein>
<sequence length="191" mass="21501">MTFRLWSMGWTRRGNSLKRHSRRVSPFFSLAHKGSTGPNLQVQGVRHKTYFGRSHPQRLKMRSTDPKRSRGVMREAKPSSIVAVAAAFFVIAGSRIKIMLAPASDVFRCRCHGVSRCSVLPQTVQTFCRREVGGLDTRQTEKETVVNAVTSLTSTLSVRCILYRRFPCPPVTYLYPMDIVLGKSRTIGLQA</sequence>
<dbReference type="EMBL" id="CAJVPT010001988">
    <property type="protein sequence ID" value="CAG8472671.1"/>
    <property type="molecule type" value="Genomic_DNA"/>
</dbReference>
<keyword evidence="2" id="KW-1185">Reference proteome</keyword>
<comment type="caution">
    <text evidence="1">The sequence shown here is derived from an EMBL/GenBank/DDBJ whole genome shotgun (WGS) entry which is preliminary data.</text>
</comment>
<evidence type="ECO:0000313" key="1">
    <source>
        <dbReference type="EMBL" id="CAG8472671.1"/>
    </source>
</evidence>
<gene>
    <name evidence="1" type="ORF">ACOLOM_LOCUS1661</name>
</gene>
<proteinExistence type="predicted"/>